<dbReference type="PANTHER" id="PTHR37291">
    <property type="entry name" value="5-METHYLCYTOSINE-SPECIFIC RESTRICTION ENZYME B"/>
    <property type="match status" value="1"/>
</dbReference>
<keyword evidence="1" id="KW-0175">Coiled coil</keyword>
<proteinExistence type="predicted"/>
<dbReference type="OrthoDB" id="9781481at2"/>
<comment type="caution">
    <text evidence="3">The sequence shown here is derived from an EMBL/GenBank/DDBJ whole genome shotgun (WGS) entry which is preliminary data.</text>
</comment>
<dbReference type="AlphaFoldDB" id="A0A2P6MHZ3"/>
<evidence type="ECO:0000256" key="1">
    <source>
        <dbReference type="SAM" id="Coils"/>
    </source>
</evidence>
<evidence type="ECO:0000259" key="2">
    <source>
        <dbReference type="SMART" id="SM00382"/>
    </source>
</evidence>
<organism evidence="3 4">
    <name type="scientific">Alkalicoccus urumqiensis</name>
    <name type="common">Bacillus urumqiensis</name>
    <dbReference type="NCBI Taxonomy" id="1548213"/>
    <lineage>
        <taxon>Bacteria</taxon>
        <taxon>Bacillati</taxon>
        <taxon>Bacillota</taxon>
        <taxon>Bacilli</taxon>
        <taxon>Bacillales</taxon>
        <taxon>Bacillaceae</taxon>
        <taxon>Alkalicoccus</taxon>
    </lineage>
</organism>
<dbReference type="InterPro" id="IPR052934">
    <property type="entry name" value="Methyl-DNA_Rec/Restrict_Enz"/>
</dbReference>
<feature type="coiled-coil region" evidence="1">
    <location>
        <begin position="174"/>
        <end position="208"/>
    </location>
</feature>
<dbReference type="GO" id="GO:0005524">
    <property type="term" value="F:ATP binding"/>
    <property type="evidence" value="ECO:0007669"/>
    <property type="project" value="InterPro"/>
</dbReference>
<dbReference type="GO" id="GO:0016887">
    <property type="term" value="F:ATP hydrolysis activity"/>
    <property type="evidence" value="ECO:0007669"/>
    <property type="project" value="InterPro"/>
</dbReference>
<dbReference type="InterPro" id="IPR003593">
    <property type="entry name" value="AAA+_ATPase"/>
</dbReference>
<dbReference type="Pfam" id="PF07728">
    <property type="entry name" value="AAA_5"/>
    <property type="match status" value="1"/>
</dbReference>
<dbReference type="InterPro" id="IPR027417">
    <property type="entry name" value="P-loop_NTPase"/>
</dbReference>
<keyword evidence="4" id="KW-1185">Reference proteome</keyword>
<dbReference type="SUPFAM" id="SSF52540">
    <property type="entry name" value="P-loop containing nucleoside triphosphate hydrolases"/>
    <property type="match status" value="2"/>
</dbReference>
<dbReference type="InterPro" id="IPR011704">
    <property type="entry name" value="ATPase_dyneun-rel_AAA"/>
</dbReference>
<dbReference type="PANTHER" id="PTHR37291:SF1">
    <property type="entry name" value="TYPE IV METHYL-DIRECTED RESTRICTION ENZYME ECOKMCRB SUBUNIT"/>
    <property type="match status" value="1"/>
</dbReference>
<sequence>MSTVVNIDNFINMSLPDKEQYILKKTNLDDFWVIGNVRIPIHGNKFIFIENLINPYNGFQLNLDIIKELRIIPNLFCSIQTGSTPLENGTLVAAKFNLNHADTEKLIEGKFFKTDSSKIYPITNINQIFELLQISQEDLGILAVVTPPLYERDNEFIDLVKIIKGKIQDDIILLEKAKKNNELQKKEIDDLNKKLNIKQLYIEQQNQEVKNKSDKLESLGFSIDKLKTTDIEKPMSLPESHIKLLKNIHSQLHKQGYHYEKNTLMQFLASLTTGQMVILSGPSGTGKTTLVHQIAKAIGADFEIIPVQPNWTDKQDLLGFYNPVRKLYVSSPFLDCLIKANKNKDKLFFICLDEINLAQIEYYLADILSIKELEGEKLRLYSSTEYNHNKREVEWYIKYLLSTQNISIDELLNGSKVNNLNHFDIISRYENLQEYEPLIEIPDNLRIIGTMNVDGAVQSLSPKVIDRSFIIPINPQAKQEINPSADDLEFSIPSEFFKPTTTDSTLPSKIKLAISAIKDELYKWNIDYSERLEHHMLLYYGHSKSWGISDNKFIEDITVMKLLPRLHDMLETDQMISDLSQIVEEQVGENSSSILKLRQMHKRYNQTGMFSFWS</sequence>
<accession>A0A2P6MHZ3</accession>
<dbReference type="EMBL" id="PVNS01000006">
    <property type="protein sequence ID" value="PRO65868.1"/>
    <property type="molecule type" value="Genomic_DNA"/>
</dbReference>
<dbReference type="SMART" id="SM00382">
    <property type="entry name" value="AAA"/>
    <property type="match status" value="1"/>
</dbReference>
<dbReference type="RefSeq" id="WP_105958964.1">
    <property type="nucleotide sequence ID" value="NZ_PVNS01000006.1"/>
</dbReference>
<evidence type="ECO:0000313" key="3">
    <source>
        <dbReference type="EMBL" id="PRO65868.1"/>
    </source>
</evidence>
<reference evidence="3 4" key="1">
    <citation type="submission" date="2018-03" db="EMBL/GenBank/DDBJ databases">
        <title>Bacillus urumqiensis sp. nov., a moderately haloalkaliphilic bacterium isolated from a salt lake.</title>
        <authorList>
            <person name="Zhao B."/>
            <person name="Liao Z."/>
        </authorList>
    </citation>
    <scope>NUCLEOTIDE SEQUENCE [LARGE SCALE GENOMIC DNA]</scope>
    <source>
        <strain evidence="3 4">BZ-SZ-XJ18</strain>
    </source>
</reference>
<dbReference type="Proteomes" id="UP000243650">
    <property type="component" value="Unassembled WGS sequence"/>
</dbReference>
<protein>
    <recommendedName>
        <fullName evidence="2">AAA+ ATPase domain-containing protein</fullName>
    </recommendedName>
</protein>
<feature type="domain" description="AAA+ ATPase" evidence="2">
    <location>
        <begin position="273"/>
        <end position="475"/>
    </location>
</feature>
<dbReference type="Gene3D" id="3.40.50.300">
    <property type="entry name" value="P-loop containing nucleotide triphosphate hydrolases"/>
    <property type="match status" value="1"/>
</dbReference>
<name>A0A2P6MHZ3_ALKUR</name>
<evidence type="ECO:0000313" key="4">
    <source>
        <dbReference type="Proteomes" id="UP000243650"/>
    </source>
</evidence>
<gene>
    <name evidence="3" type="ORF">C6I21_08205</name>
</gene>